<evidence type="ECO:0000256" key="8">
    <source>
        <dbReference type="ARBA" id="ARBA00023170"/>
    </source>
</evidence>
<dbReference type="Gene3D" id="2.40.170.20">
    <property type="entry name" value="TonB-dependent receptor, beta-barrel domain"/>
    <property type="match status" value="1"/>
</dbReference>
<accession>A0ABR6EXX0</accession>
<dbReference type="InterPro" id="IPR036942">
    <property type="entry name" value="Beta-barrel_TonB_sf"/>
</dbReference>
<dbReference type="InterPro" id="IPR000531">
    <property type="entry name" value="Beta-barrel_TonB"/>
</dbReference>
<dbReference type="PANTHER" id="PTHR30069:SF29">
    <property type="entry name" value="HEMOGLOBIN AND HEMOGLOBIN-HAPTOGLOBIN-BINDING PROTEIN 1-RELATED"/>
    <property type="match status" value="1"/>
</dbReference>
<keyword evidence="6 11" id="KW-0798">TonB box</keyword>
<dbReference type="PROSITE" id="PS52016">
    <property type="entry name" value="TONB_DEPENDENT_REC_3"/>
    <property type="match status" value="1"/>
</dbReference>
<keyword evidence="8" id="KW-0675">Receptor</keyword>
<dbReference type="SUPFAM" id="SSF56935">
    <property type="entry name" value="Porins"/>
    <property type="match status" value="1"/>
</dbReference>
<evidence type="ECO:0000259" key="12">
    <source>
        <dbReference type="Pfam" id="PF00593"/>
    </source>
</evidence>
<dbReference type="RefSeq" id="WP_182958572.1">
    <property type="nucleotide sequence ID" value="NZ_WNXC01000005.1"/>
</dbReference>
<protein>
    <submittedName>
        <fullName evidence="14">SusC/RagA family TonB-linked outer membrane protein</fullName>
    </submittedName>
</protein>
<evidence type="ECO:0000256" key="9">
    <source>
        <dbReference type="ARBA" id="ARBA00023237"/>
    </source>
</evidence>
<feature type="domain" description="TonB-dependent receptor-like beta-barrel" evidence="12">
    <location>
        <begin position="410"/>
        <end position="984"/>
    </location>
</feature>
<reference evidence="14 15" key="1">
    <citation type="submission" date="2019-11" db="EMBL/GenBank/DDBJ databases">
        <title>Description of Pedobacter sp. LMG 31462T.</title>
        <authorList>
            <person name="Carlier A."/>
            <person name="Qi S."/>
            <person name="Vandamme P."/>
        </authorList>
    </citation>
    <scope>NUCLEOTIDE SEQUENCE [LARGE SCALE GENOMIC DNA]</scope>
    <source>
        <strain evidence="14 15">LMG 31462</strain>
    </source>
</reference>
<evidence type="ECO:0000256" key="4">
    <source>
        <dbReference type="ARBA" id="ARBA00022692"/>
    </source>
</evidence>
<proteinExistence type="inferred from homology"/>
<dbReference type="NCBIfam" id="TIGR04057">
    <property type="entry name" value="SusC_RagA_signa"/>
    <property type="match status" value="1"/>
</dbReference>
<evidence type="ECO:0000313" key="14">
    <source>
        <dbReference type="EMBL" id="MBB2150069.1"/>
    </source>
</evidence>
<sequence>MTKNYNLFNWIPYFRKSLMTLILIALSVFTGMSQTTGVKTGTVVDETGLPLPGVSVKIKNAAGGTMTDNDGKFSIKTDDKSALLFSYMGYDTQEIGAGAKNPIKVSLKPTDNLMNEVVVVGYVTKNKSQLVSSVSTVSAKKLLDVTSNSTSAMLQGKASGVNVSVPSGQPGASTSIRIRGTGTLSSGSEPLMVVDGVIGGTANPRDIESISILKDAAATGLYGSRAANGVIVITTKQGKAGKTKIDYSGAFGLNTASEGNFKVMNGQQLRDYSAYMYTNDYTGKRAAFIKELQKTIPNPTQQQIDDFLASKDLALTLPGYLAGFMPVEPGNTDWRDLAFRQGITNNQALSISGGDEKTKFYVGANYYDEQGTLVNTDYKSFNFRTNLEHKINDRFKVTARLNAGFTKTNNDPSGALDQSYTNMPWDNPYNADGSPKYVDANSQWYGRDKSNFLYVSQYNRDNSRGQNLSADVKLEYKVTDWLNFATSNRYTVTNSRAERLIDPRTPAGKANRGELYNGYGYTNSFITSNLFNAAHSFGKHNLSGIAGFEYQQNYVDGLNGTGTGILPDLSSMDATAIAKGLSGNRSMSRFVSELFMGDYNYDNRYFATVSMRNDGSSKFGANSRYGLFYSFGAGWNIANEKFFESKVINTLKLRGSYGVTGNTPGGDYAHLDLYLANVQYGGIPGAFPRSLPNPNLTWETPTTINAGLDISFFNRIDLSIDAYQRTNKDLILDVPLPSETGFYFSTENIGSVRNKGIDIELNTKNLTGEFKWNTSFNIGINKNKVLGLYRGQAIERGYQRVAVGRDLNSWYMEEWAGVDPKNGDPLWYMTKTDANGVASRVTTNNLDNADRQFVGTSTPDFIGGIGNEFSYKNFSLNAFFNFVSGGTVYNSARELFDADGAYPQYNSMILKSGWSRWENPGDIATHPKAVANGNRNSNKRSSRYLEDGSYIRLRNITLGYTLSDKVTEKLKLSNVRFFVSGDNLITLTKFSGMDPEVSLVSEGNNAVGVSGTKYPISKKVLFGVNVSF</sequence>
<comment type="subcellular location">
    <subcellularLocation>
        <location evidence="1 10">Cell outer membrane</location>
        <topology evidence="1 10">Multi-pass membrane protein</topology>
    </subcellularLocation>
</comment>
<dbReference type="PANTHER" id="PTHR30069">
    <property type="entry name" value="TONB-DEPENDENT OUTER MEMBRANE RECEPTOR"/>
    <property type="match status" value="1"/>
</dbReference>
<dbReference type="InterPro" id="IPR012910">
    <property type="entry name" value="Plug_dom"/>
</dbReference>
<evidence type="ECO:0000256" key="11">
    <source>
        <dbReference type="RuleBase" id="RU003357"/>
    </source>
</evidence>
<keyword evidence="9 10" id="KW-0998">Cell outer membrane</keyword>
<keyword evidence="15" id="KW-1185">Reference proteome</keyword>
<keyword evidence="2 10" id="KW-0813">Transport</keyword>
<keyword evidence="3 10" id="KW-1134">Transmembrane beta strand</keyword>
<dbReference type="Proteomes" id="UP000636110">
    <property type="component" value="Unassembled WGS sequence"/>
</dbReference>
<keyword evidence="4 10" id="KW-0812">Transmembrane</keyword>
<comment type="similarity">
    <text evidence="10 11">Belongs to the TonB-dependent receptor family.</text>
</comment>
<comment type="caution">
    <text evidence="14">The sequence shown here is derived from an EMBL/GenBank/DDBJ whole genome shotgun (WGS) entry which is preliminary data.</text>
</comment>
<evidence type="ECO:0000259" key="13">
    <source>
        <dbReference type="Pfam" id="PF07715"/>
    </source>
</evidence>
<evidence type="ECO:0000256" key="10">
    <source>
        <dbReference type="PROSITE-ProRule" id="PRU01360"/>
    </source>
</evidence>
<evidence type="ECO:0000256" key="3">
    <source>
        <dbReference type="ARBA" id="ARBA00022452"/>
    </source>
</evidence>
<dbReference type="InterPro" id="IPR023996">
    <property type="entry name" value="TonB-dep_OMP_SusC/RagA"/>
</dbReference>
<dbReference type="InterPro" id="IPR023997">
    <property type="entry name" value="TonB-dep_OMP_SusC/RagA_CS"/>
</dbReference>
<feature type="domain" description="TonB-dependent receptor plug" evidence="13">
    <location>
        <begin position="128"/>
        <end position="230"/>
    </location>
</feature>
<keyword evidence="7 10" id="KW-0472">Membrane</keyword>
<name>A0ABR6EXX0_9SPHI</name>
<dbReference type="Pfam" id="PF13715">
    <property type="entry name" value="CarbopepD_reg_2"/>
    <property type="match status" value="1"/>
</dbReference>
<dbReference type="SUPFAM" id="SSF49464">
    <property type="entry name" value="Carboxypeptidase regulatory domain-like"/>
    <property type="match status" value="1"/>
</dbReference>
<dbReference type="Gene3D" id="2.170.130.10">
    <property type="entry name" value="TonB-dependent receptor, plug domain"/>
    <property type="match status" value="1"/>
</dbReference>
<organism evidence="14 15">
    <name type="scientific">Pedobacter gandavensis</name>
    <dbReference type="NCBI Taxonomy" id="2679963"/>
    <lineage>
        <taxon>Bacteria</taxon>
        <taxon>Pseudomonadati</taxon>
        <taxon>Bacteroidota</taxon>
        <taxon>Sphingobacteriia</taxon>
        <taxon>Sphingobacteriales</taxon>
        <taxon>Sphingobacteriaceae</taxon>
        <taxon>Pedobacter</taxon>
    </lineage>
</organism>
<keyword evidence="5" id="KW-0732">Signal</keyword>
<evidence type="ECO:0000256" key="7">
    <source>
        <dbReference type="ARBA" id="ARBA00023136"/>
    </source>
</evidence>
<evidence type="ECO:0000313" key="15">
    <source>
        <dbReference type="Proteomes" id="UP000636110"/>
    </source>
</evidence>
<dbReference type="NCBIfam" id="TIGR04056">
    <property type="entry name" value="OMP_RagA_SusC"/>
    <property type="match status" value="1"/>
</dbReference>
<dbReference type="Pfam" id="PF00593">
    <property type="entry name" value="TonB_dep_Rec_b-barrel"/>
    <property type="match status" value="1"/>
</dbReference>
<evidence type="ECO:0000256" key="1">
    <source>
        <dbReference type="ARBA" id="ARBA00004571"/>
    </source>
</evidence>
<dbReference type="Pfam" id="PF07715">
    <property type="entry name" value="Plug"/>
    <property type="match status" value="1"/>
</dbReference>
<evidence type="ECO:0000256" key="5">
    <source>
        <dbReference type="ARBA" id="ARBA00022729"/>
    </source>
</evidence>
<evidence type="ECO:0000256" key="2">
    <source>
        <dbReference type="ARBA" id="ARBA00022448"/>
    </source>
</evidence>
<dbReference type="EMBL" id="WNXC01000005">
    <property type="protein sequence ID" value="MBB2150069.1"/>
    <property type="molecule type" value="Genomic_DNA"/>
</dbReference>
<evidence type="ECO:0000256" key="6">
    <source>
        <dbReference type="ARBA" id="ARBA00023077"/>
    </source>
</evidence>
<gene>
    <name evidence="14" type="ORF">GM920_14295</name>
</gene>
<dbReference type="InterPro" id="IPR039426">
    <property type="entry name" value="TonB-dep_rcpt-like"/>
</dbReference>
<dbReference type="Gene3D" id="2.60.40.1120">
    <property type="entry name" value="Carboxypeptidase-like, regulatory domain"/>
    <property type="match status" value="1"/>
</dbReference>
<dbReference type="InterPro" id="IPR037066">
    <property type="entry name" value="Plug_dom_sf"/>
</dbReference>
<dbReference type="InterPro" id="IPR008969">
    <property type="entry name" value="CarboxyPept-like_regulatory"/>
</dbReference>